<dbReference type="Gene3D" id="1.10.287.10">
    <property type="entry name" value="S15/NS1, RNA-binding"/>
    <property type="match status" value="1"/>
</dbReference>
<proteinExistence type="inferred from homology"/>
<dbReference type="PROSITE" id="PS00362">
    <property type="entry name" value="RIBOSOMAL_S15"/>
    <property type="match status" value="1"/>
</dbReference>
<dbReference type="GO" id="GO:0006412">
    <property type="term" value="P:translation"/>
    <property type="evidence" value="ECO:0007669"/>
    <property type="project" value="UniProtKB-UniRule"/>
</dbReference>
<dbReference type="Pfam" id="PF00312">
    <property type="entry name" value="Ribosomal_S15"/>
    <property type="match status" value="1"/>
</dbReference>
<sequence>MIKTIFISTKENTGSIEFQIVNFTKKICKLTNHLKLHKKDYLSQRGLRQMLGKRQRLLIYLSKINLTSYNDLILKLKIREAKKDLF</sequence>
<comment type="subunit">
    <text evidence="2 6">Part of the 30S ribosomal subunit.</text>
</comment>
<dbReference type="HAMAP" id="MF_01343_B">
    <property type="entry name" value="Ribosomal_uS15_B"/>
    <property type="match status" value="1"/>
</dbReference>
<evidence type="ECO:0000256" key="3">
    <source>
        <dbReference type="ARBA" id="ARBA00022980"/>
    </source>
</evidence>
<evidence type="ECO:0000256" key="7">
    <source>
        <dbReference type="RuleBase" id="RU003919"/>
    </source>
</evidence>
<dbReference type="GeneID" id="38333652"/>
<dbReference type="NCBIfam" id="TIGR00952">
    <property type="entry name" value="S15_bact"/>
    <property type="match status" value="1"/>
</dbReference>
<dbReference type="GO" id="GO:0009507">
    <property type="term" value="C:chloroplast"/>
    <property type="evidence" value="ECO:0007669"/>
    <property type="project" value="UniProtKB-SubCell"/>
</dbReference>
<dbReference type="SUPFAM" id="SSF47060">
    <property type="entry name" value="S15/NS1 RNA-binding domain"/>
    <property type="match status" value="1"/>
</dbReference>
<dbReference type="InterPro" id="IPR005290">
    <property type="entry name" value="Ribosomal_uS15_bac-type"/>
</dbReference>
<keyword evidence="3 6" id="KW-0689">Ribosomal protein</keyword>
<dbReference type="EMBL" id="MH121054">
    <property type="protein sequence ID" value="AYA51734.1"/>
    <property type="molecule type" value="Genomic_DNA"/>
</dbReference>
<dbReference type="SMART" id="SM01387">
    <property type="entry name" value="Ribosomal_S15"/>
    <property type="match status" value="1"/>
</dbReference>
<evidence type="ECO:0000313" key="8">
    <source>
        <dbReference type="EMBL" id="AYA51734.1"/>
    </source>
</evidence>
<dbReference type="RefSeq" id="YP_009532333.1">
    <property type="nucleotide sequence ID" value="NC_039759.1"/>
</dbReference>
<evidence type="ECO:0000256" key="2">
    <source>
        <dbReference type="ARBA" id="ARBA00011458"/>
    </source>
</evidence>
<accession>A0A385LWM8</accession>
<keyword evidence="4 6" id="KW-0687">Ribonucleoprotein</keyword>
<comment type="similarity">
    <text evidence="1 6 7">Belongs to the universal ribosomal protein uS15 family.</text>
</comment>
<dbReference type="GO" id="GO:0003735">
    <property type="term" value="F:structural constituent of ribosome"/>
    <property type="evidence" value="ECO:0007669"/>
    <property type="project" value="InterPro"/>
</dbReference>
<geneLocation type="chloroplast" evidence="8"/>
<dbReference type="CDD" id="cd00353">
    <property type="entry name" value="Ribosomal_S15p_S13e"/>
    <property type="match status" value="1"/>
</dbReference>
<gene>
    <name evidence="6 8" type="primary">rps15</name>
</gene>
<dbReference type="AlphaFoldDB" id="A0A385LWM8"/>
<dbReference type="PANTHER" id="PTHR23321:SF26">
    <property type="entry name" value="SMALL RIBOSOMAL SUBUNIT PROTEIN US15M"/>
    <property type="match status" value="1"/>
</dbReference>
<organism evidence="8">
    <name type="scientific">Cuscuta pentagona</name>
    <name type="common">Five-angled dodder</name>
    <dbReference type="NCBI Taxonomy" id="112407"/>
    <lineage>
        <taxon>Eukaryota</taxon>
        <taxon>Viridiplantae</taxon>
        <taxon>Streptophyta</taxon>
        <taxon>Embryophyta</taxon>
        <taxon>Tracheophyta</taxon>
        <taxon>Spermatophyta</taxon>
        <taxon>Magnoliopsida</taxon>
        <taxon>eudicotyledons</taxon>
        <taxon>Gunneridae</taxon>
        <taxon>Pentapetalae</taxon>
        <taxon>asterids</taxon>
        <taxon>lamiids</taxon>
        <taxon>Solanales</taxon>
        <taxon>Convolvulaceae</taxon>
        <taxon>Cuscuteae</taxon>
        <taxon>Cuscuta</taxon>
        <taxon>Cuscuta subgen. Grammica</taxon>
        <taxon>Cuscuta sect. Cleistogrammica</taxon>
    </lineage>
</organism>
<dbReference type="InterPro" id="IPR000589">
    <property type="entry name" value="Ribosomal_uS15"/>
</dbReference>
<evidence type="ECO:0000256" key="1">
    <source>
        <dbReference type="ARBA" id="ARBA00008434"/>
    </source>
</evidence>
<dbReference type="InterPro" id="IPR009068">
    <property type="entry name" value="uS15_NS1_RNA-bd_sf"/>
</dbReference>
<dbReference type="PANTHER" id="PTHR23321">
    <property type="entry name" value="RIBOSOMAL PROTEIN S15, BACTERIAL AND ORGANELLAR"/>
    <property type="match status" value="1"/>
</dbReference>
<name>A0A385LWM8_CUSPE</name>
<keyword evidence="8" id="KW-0934">Plastid</keyword>
<evidence type="ECO:0000256" key="4">
    <source>
        <dbReference type="ARBA" id="ARBA00023274"/>
    </source>
</evidence>
<comment type="subcellular location">
    <subcellularLocation>
        <location evidence="6">Plastid</location>
        <location evidence="6">Chloroplast</location>
    </subcellularLocation>
</comment>
<protein>
    <recommendedName>
        <fullName evidence="5 6">Small ribosomal subunit protein uS15c</fullName>
    </recommendedName>
</protein>
<reference evidence="8" key="1">
    <citation type="journal article" date="2018" name="Mitochondrial DNA Part B Resour">
        <title>The complete chloroplast genome of Cuscuta pentagona Engelm.</title>
        <authorList>
            <person name="Park I."/>
            <person name="Yang S."/>
            <person name="Kim W.J."/>
            <person name="Noh P."/>
            <person name="Lee H.O."/>
            <person name="Moon B.C."/>
        </authorList>
    </citation>
    <scope>NUCLEOTIDE SEQUENCE</scope>
</reference>
<dbReference type="GO" id="GO:1990904">
    <property type="term" value="C:ribonucleoprotein complex"/>
    <property type="evidence" value="ECO:0007669"/>
    <property type="project" value="UniProtKB-KW"/>
</dbReference>
<keyword evidence="8" id="KW-0150">Chloroplast</keyword>
<evidence type="ECO:0000256" key="5">
    <source>
        <dbReference type="ARBA" id="ARBA00035250"/>
    </source>
</evidence>
<dbReference type="GO" id="GO:0005840">
    <property type="term" value="C:ribosome"/>
    <property type="evidence" value="ECO:0007669"/>
    <property type="project" value="UniProtKB-KW"/>
</dbReference>
<evidence type="ECO:0000256" key="6">
    <source>
        <dbReference type="HAMAP-Rule" id="MF_01343"/>
    </source>
</evidence>